<dbReference type="InterPro" id="IPR023214">
    <property type="entry name" value="HAD_sf"/>
</dbReference>
<keyword evidence="6" id="KW-1185">Reference proteome</keyword>
<dbReference type="GO" id="GO:0016791">
    <property type="term" value="F:phosphatase activity"/>
    <property type="evidence" value="ECO:0007669"/>
    <property type="project" value="TreeGrafter"/>
</dbReference>
<dbReference type="EMBL" id="SMJZ01000044">
    <property type="protein sequence ID" value="TDC07159.1"/>
    <property type="molecule type" value="Genomic_DNA"/>
</dbReference>
<dbReference type="PANTHER" id="PTHR19288:SF46">
    <property type="entry name" value="HALOACID DEHALOGENASE-LIKE HYDROLASE DOMAIN-CONTAINING PROTEIN 2"/>
    <property type="match status" value="1"/>
</dbReference>
<dbReference type="Pfam" id="PF13242">
    <property type="entry name" value="Hydrolase_like"/>
    <property type="match status" value="1"/>
</dbReference>
<evidence type="ECO:0000256" key="4">
    <source>
        <dbReference type="PIRSR" id="PIRSR000915-3"/>
    </source>
</evidence>
<dbReference type="Pfam" id="PF13344">
    <property type="entry name" value="Hydrolase_6"/>
    <property type="match status" value="1"/>
</dbReference>
<feature type="binding site" evidence="4">
    <location>
        <position position="15"/>
    </location>
    <ligand>
        <name>Mg(2+)</name>
        <dbReference type="ChEBI" id="CHEBI:18420"/>
    </ligand>
</feature>
<protein>
    <submittedName>
        <fullName evidence="5">HAD-IIA family hydrolase</fullName>
    </submittedName>
</protein>
<dbReference type="PANTHER" id="PTHR19288">
    <property type="entry name" value="4-NITROPHENYLPHOSPHATASE-RELATED"/>
    <property type="match status" value="1"/>
</dbReference>
<dbReference type="Proteomes" id="UP000295157">
    <property type="component" value="Unassembled WGS sequence"/>
</dbReference>
<proteinExistence type="inferred from homology"/>
<gene>
    <name evidence="5" type="ORF">E1267_14250</name>
</gene>
<feature type="active site" description="Nucleophile" evidence="2">
    <location>
        <position position="13"/>
    </location>
</feature>
<sequence>MPPREAYRAVICDLDGTVYRAGRPLPGAVEALRRMRAANVPVLFVSNNPTRSPAAYAERLRALGVAAAPEDVLTSGGVVIDWLLAEAAGAEVLLVGEPSLHAEFAGHGIGLVDSGRDADVVVASFDRTFDYRKWMEAFRALRAGARFVATNPDPTCPVDDGEVPDCGGIIAALEVTVGRRVEVVVGKPSAMMAHAALDRLQAAAHEVLVVGDRLETDVRLGTRNGLDTALVLTGVTDPTDLHTAPDQPTFVLSDLAALPSLVGLADPEPH</sequence>
<feature type="binding site" evidence="3">
    <location>
        <begin position="46"/>
        <end position="48"/>
    </location>
    <ligand>
        <name>substrate</name>
    </ligand>
</feature>
<dbReference type="SUPFAM" id="SSF56784">
    <property type="entry name" value="HAD-like"/>
    <property type="match status" value="1"/>
</dbReference>
<dbReference type="OrthoDB" id="3680851at2"/>
<comment type="caution">
    <text evidence="5">The sequence shown here is derived from an EMBL/GenBank/DDBJ whole genome shotgun (WGS) entry which is preliminary data.</text>
</comment>
<feature type="binding site" evidence="4">
    <location>
        <position position="13"/>
    </location>
    <ligand>
        <name>Mg(2+)</name>
        <dbReference type="ChEBI" id="CHEBI:18420"/>
    </ligand>
</feature>
<reference evidence="5 6" key="1">
    <citation type="submission" date="2019-02" db="EMBL/GenBank/DDBJ databases">
        <title>Draft genome sequences of novel Actinobacteria.</title>
        <authorList>
            <person name="Sahin N."/>
            <person name="Ay H."/>
            <person name="Saygin H."/>
        </authorList>
    </citation>
    <scope>NUCLEOTIDE SEQUENCE [LARGE SCALE GENOMIC DNA]</scope>
    <source>
        <strain evidence="5 6">KC201</strain>
    </source>
</reference>
<evidence type="ECO:0000313" key="5">
    <source>
        <dbReference type="EMBL" id="TDC07159.1"/>
    </source>
</evidence>
<accession>A0A4R4NDY2</accession>
<feature type="active site" description="Proton donor" evidence="2">
    <location>
        <position position="15"/>
    </location>
</feature>
<dbReference type="Gene3D" id="3.40.50.1000">
    <property type="entry name" value="HAD superfamily/HAD-like"/>
    <property type="match status" value="2"/>
</dbReference>
<keyword evidence="5" id="KW-0378">Hydrolase</keyword>
<dbReference type="InterPro" id="IPR036412">
    <property type="entry name" value="HAD-like_sf"/>
</dbReference>
<name>A0A4R4NDY2_9ACTN</name>
<dbReference type="GO" id="GO:0046872">
    <property type="term" value="F:metal ion binding"/>
    <property type="evidence" value="ECO:0007669"/>
    <property type="project" value="UniProtKB-KW"/>
</dbReference>
<dbReference type="PIRSF" id="PIRSF000915">
    <property type="entry name" value="PGP-type_phosphatase"/>
    <property type="match status" value="1"/>
</dbReference>
<dbReference type="NCBIfam" id="TIGR01460">
    <property type="entry name" value="HAD-SF-IIA"/>
    <property type="match status" value="1"/>
</dbReference>
<evidence type="ECO:0000313" key="6">
    <source>
        <dbReference type="Proteomes" id="UP000295157"/>
    </source>
</evidence>
<keyword evidence="4" id="KW-0479">Metal-binding</keyword>
<evidence type="ECO:0000256" key="2">
    <source>
        <dbReference type="PIRSR" id="PIRSR000915-1"/>
    </source>
</evidence>
<comment type="cofactor">
    <cofactor evidence="4">
        <name>Mg(2+)</name>
        <dbReference type="ChEBI" id="CHEBI:18420"/>
    </cofactor>
    <text evidence="4">Divalent metal ions. Mg(2+) is the most effective.</text>
</comment>
<organism evidence="5 6">
    <name type="scientific">Nonomuraea longispora</name>
    <dbReference type="NCBI Taxonomy" id="1848320"/>
    <lineage>
        <taxon>Bacteria</taxon>
        <taxon>Bacillati</taxon>
        <taxon>Actinomycetota</taxon>
        <taxon>Actinomycetes</taxon>
        <taxon>Streptosporangiales</taxon>
        <taxon>Streptosporangiaceae</taxon>
        <taxon>Nonomuraea</taxon>
    </lineage>
</organism>
<evidence type="ECO:0000256" key="1">
    <source>
        <dbReference type="PIRNR" id="PIRNR000915"/>
    </source>
</evidence>
<evidence type="ECO:0000256" key="3">
    <source>
        <dbReference type="PIRSR" id="PIRSR000915-2"/>
    </source>
</evidence>
<dbReference type="AlphaFoldDB" id="A0A4R4NDY2"/>
<dbReference type="InterPro" id="IPR006357">
    <property type="entry name" value="HAD-SF_hydro_IIA"/>
</dbReference>
<feature type="binding site" evidence="3">
    <location>
        <position position="187"/>
    </location>
    <ligand>
        <name>substrate</name>
    </ligand>
</feature>
<keyword evidence="4" id="KW-0460">Magnesium</keyword>
<feature type="binding site" evidence="4">
    <location>
        <position position="212"/>
    </location>
    <ligand>
        <name>Mg(2+)</name>
        <dbReference type="ChEBI" id="CHEBI:18420"/>
    </ligand>
</feature>
<dbReference type="GO" id="GO:0005737">
    <property type="term" value="C:cytoplasm"/>
    <property type="evidence" value="ECO:0007669"/>
    <property type="project" value="TreeGrafter"/>
</dbReference>
<comment type="similarity">
    <text evidence="1">Belongs to the HAD-like hydrolase superfamily.</text>
</comment>